<dbReference type="InterPro" id="IPR053848">
    <property type="entry name" value="IMS_HHH_1"/>
</dbReference>
<dbReference type="Pfam" id="PF00817">
    <property type="entry name" value="IMS"/>
    <property type="match status" value="1"/>
</dbReference>
<dbReference type="GO" id="GO:0005829">
    <property type="term" value="C:cytosol"/>
    <property type="evidence" value="ECO:0007669"/>
    <property type="project" value="TreeGrafter"/>
</dbReference>
<evidence type="ECO:0000259" key="18">
    <source>
        <dbReference type="PROSITE" id="PS50173"/>
    </source>
</evidence>
<comment type="subcellular location">
    <subcellularLocation>
        <location evidence="1 16">Cytoplasm</location>
    </subcellularLocation>
</comment>
<dbReference type="NCBIfam" id="NF002677">
    <property type="entry name" value="PRK02406.1"/>
    <property type="match status" value="1"/>
</dbReference>
<feature type="domain" description="UmuC" evidence="18">
    <location>
        <begin position="2"/>
        <end position="183"/>
    </location>
</feature>
<dbReference type="Gene3D" id="3.30.1490.100">
    <property type="entry name" value="DNA polymerase, Y-family, little finger domain"/>
    <property type="match status" value="1"/>
</dbReference>
<dbReference type="SUPFAM" id="SSF56672">
    <property type="entry name" value="DNA/RNA polymerases"/>
    <property type="match status" value="1"/>
</dbReference>
<dbReference type="Pfam" id="PF11799">
    <property type="entry name" value="IMS_C"/>
    <property type="match status" value="1"/>
</dbReference>
<dbReference type="GO" id="GO:0006261">
    <property type="term" value="P:DNA-templated DNA replication"/>
    <property type="evidence" value="ECO:0007669"/>
    <property type="project" value="UniProtKB-UniRule"/>
</dbReference>
<dbReference type="PANTHER" id="PTHR11076">
    <property type="entry name" value="DNA REPAIR POLYMERASE UMUC / TRANSFERASE FAMILY MEMBER"/>
    <property type="match status" value="1"/>
</dbReference>
<evidence type="ECO:0000256" key="17">
    <source>
        <dbReference type="SAM" id="MobiDB-lite"/>
    </source>
</evidence>
<dbReference type="InterPro" id="IPR036775">
    <property type="entry name" value="DNA_pol_Y-fam_lit_finger_sf"/>
</dbReference>
<feature type="compositionally biased region" description="Basic and acidic residues" evidence="17">
    <location>
        <begin position="416"/>
        <end position="426"/>
    </location>
</feature>
<dbReference type="GO" id="GO:0042276">
    <property type="term" value="P:error-prone translesion synthesis"/>
    <property type="evidence" value="ECO:0007669"/>
    <property type="project" value="TreeGrafter"/>
</dbReference>
<dbReference type="InterPro" id="IPR043128">
    <property type="entry name" value="Rev_trsase/Diguanyl_cyclase"/>
</dbReference>
<evidence type="ECO:0000256" key="5">
    <source>
        <dbReference type="ARBA" id="ARBA00022490"/>
    </source>
</evidence>
<evidence type="ECO:0000256" key="11">
    <source>
        <dbReference type="ARBA" id="ARBA00022842"/>
    </source>
</evidence>
<dbReference type="EC" id="2.7.7.7" evidence="16"/>
<dbReference type="Proteomes" id="UP000182680">
    <property type="component" value="Unassembled WGS sequence"/>
</dbReference>
<dbReference type="Gene3D" id="1.10.150.20">
    <property type="entry name" value="5' to 3' exonuclease, C-terminal subdomain"/>
    <property type="match status" value="1"/>
</dbReference>
<dbReference type="InterPro" id="IPR022880">
    <property type="entry name" value="DNApol_IV"/>
</dbReference>
<protein>
    <recommendedName>
        <fullName evidence="16">DNA polymerase IV</fullName>
        <shortName evidence="16">Pol IV</shortName>
        <ecNumber evidence="16">2.7.7.7</ecNumber>
    </recommendedName>
</protein>
<dbReference type="SUPFAM" id="SSF100879">
    <property type="entry name" value="Lesion bypass DNA polymerase (Y-family), little finger domain"/>
    <property type="match status" value="1"/>
</dbReference>
<evidence type="ECO:0000256" key="10">
    <source>
        <dbReference type="ARBA" id="ARBA00022763"/>
    </source>
</evidence>
<comment type="function">
    <text evidence="16">Poorly processive, error-prone DNA polymerase involved in untargeted mutagenesis. Copies undamaged DNA at stalled replication forks, which arise in vivo from mismatched or misaligned primer ends. These misaligned primers can be extended by PolIV. Exhibits no 3'-5' exonuclease (proofreading) activity. May be involved in translesional synthesis, in conjunction with the beta clamp from PolIII.</text>
</comment>
<keyword evidence="11 16" id="KW-0460">Magnesium</keyword>
<feature type="binding site" evidence="16">
    <location>
        <position position="100"/>
    </location>
    <ligand>
        <name>Mg(2+)</name>
        <dbReference type="ChEBI" id="CHEBI:18420"/>
    </ligand>
</feature>
<dbReference type="AlphaFoldDB" id="A0AA94HSA1"/>
<dbReference type="NCBIfam" id="NF002751">
    <property type="entry name" value="PRK02794.1"/>
    <property type="match status" value="1"/>
</dbReference>
<dbReference type="GO" id="GO:0000287">
    <property type="term" value="F:magnesium ion binding"/>
    <property type="evidence" value="ECO:0007669"/>
    <property type="project" value="UniProtKB-UniRule"/>
</dbReference>
<keyword evidence="6 16" id="KW-0808">Transferase</keyword>
<dbReference type="InterPro" id="IPR001126">
    <property type="entry name" value="UmuC"/>
</dbReference>
<gene>
    <name evidence="16" type="primary">dinB</name>
    <name evidence="19" type="ORF">SAMN02910291_01156</name>
</gene>
<organism evidence="19 20">
    <name type="scientific">Desulfovibrio desulfuricans</name>
    <dbReference type="NCBI Taxonomy" id="876"/>
    <lineage>
        <taxon>Bacteria</taxon>
        <taxon>Pseudomonadati</taxon>
        <taxon>Thermodesulfobacteriota</taxon>
        <taxon>Desulfovibrionia</taxon>
        <taxon>Desulfovibrionales</taxon>
        <taxon>Desulfovibrionaceae</taxon>
        <taxon>Desulfovibrio</taxon>
    </lineage>
</organism>
<evidence type="ECO:0000313" key="20">
    <source>
        <dbReference type="Proteomes" id="UP000182680"/>
    </source>
</evidence>
<keyword evidence="9 16" id="KW-0479">Metal-binding</keyword>
<dbReference type="CDD" id="cd03586">
    <property type="entry name" value="PolY_Pol_IV_kappa"/>
    <property type="match status" value="1"/>
</dbReference>
<comment type="cofactor">
    <cofactor evidence="16">
        <name>Mg(2+)</name>
        <dbReference type="ChEBI" id="CHEBI:18420"/>
    </cofactor>
    <text evidence="16">Binds 2 magnesium ions per subunit.</text>
</comment>
<keyword evidence="8 16" id="KW-0235">DNA replication</keyword>
<evidence type="ECO:0000256" key="1">
    <source>
        <dbReference type="ARBA" id="ARBA00004496"/>
    </source>
</evidence>
<evidence type="ECO:0000256" key="2">
    <source>
        <dbReference type="ARBA" id="ARBA00010945"/>
    </source>
</evidence>
<comment type="catalytic activity">
    <reaction evidence="15 16">
        <text>DNA(n) + a 2'-deoxyribonucleoside 5'-triphosphate = DNA(n+1) + diphosphate</text>
        <dbReference type="Rhea" id="RHEA:22508"/>
        <dbReference type="Rhea" id="RHEA-COMP:17339"/>
        <dbReference type="Rhea" id="RHEA-COMP:17340"/>
        <dbReference type="ChEBI" id="CHEBI:33019"/>
        <dbReference type="ChEBI" id="CHEBI:61560"/>
        <dbReference type="ChEBI" id="CHEBI:173112"/>
        <dbReference type="EC" id="2.7.7.7"/>
    </reaction>
</comment>
<reference evidence="20" key="1">
    <citation type="submission" date="2016-11" db="EMBL/GenBank/DDBJ databases">
        <authorList>
            <person name="Jaros S."/>
            <person name="Januszkiewicz K."/>
            <person name="Wedrychowicz H."/>
        </authorList>
    </citation>
    <scope>NUCLEOTIDE SEQUENCE [LARGE SCALE GENOMIC DNA]</scope>
    <source>
        <strain evidence="20">DSM 7057</strain>
    </source>
</reference>
<dbReference type="PROSITE" id="PS50173">
    <property type="entry name" value="UMUC"/>
    <property type="match status" value="1"/>
</dbReference>
<keyword evidence="14 16" id="KW-0234">DNA repair</keyword>
<keyword evidence="10 16" id="KW-0227">DNA damage</keyword>
<keyword evidence="13 16" id="KW-0238">DNA-binding</keyword>
<evidence type="ECO:0000256" key="12">
    <source>
        <dbReference type="ARBA" id="ARBA00022932"/>
    </source>
</evidence>
<evidence type="ECO:0000256" key="14">
    <source>
        <dbReference type="ARBA" id="ARBA00023204"/>
    </source>
</evidence>
<feature type="active site" evidence="16">
    <location>
        <position position="101"/>
    </location>
</feature>
<evidence type="ECO:0000256" key="15">
    <source>
        <dbReference type="ARBA" id="ARBA00049244"/>
    </source>
</evidence>
<name>A0AA94HSA1_DESDE</name>
<dbReference type="HAMAP" id="MF_01113">
    <property type="entry name" value="DNApol_IV"/>
    <property type="match status" value="1"/>
</dbReference>
<keyword evidence="5 16" id="KW-0963">Cytoplasm</keyword>
<comment type="caution">
    <text evidence="19">The sequence shown here is derived from an EMBL/GenBank/DDBJ whole genome shotgun (WGS) entry which is preliminary data.</text>
</comment>
<dbReference type="GO" id="GO:0003887">
    <property type="term" value="F:DNA-directed DNA polymerase activity"/>
    <property type="evidence" value="ECO:0007669"/>
    <property type="project" value="UniProtKB-UniRule"/>
</dbReference>
<keyword evidence="12 16" id="KW-0239">DNA-directed DNA polymerase</keyword>
<dbReference type="GO" id="GO:0009432">
    <property type="term" value="P:SOS response"/>
    <property type="evidence" value="ECO:0007669"/>
    <property type="project" value="TreeGrafter"/>
</dbReference>
<proteinExistence type="inferred from homology"/>
<dbReference type="RefSeq" id="WP_072311672.1">
    <property type="nucleotide sequence ID" value="NZ_FPIW01000015.1"/>
</dbReference>
<keyword evidence="4 16" id="KW-0515">Mutator protein</keyword>
<dbReference type="InterPro" id="IPR050116">
    <property type="entry name" value="DNA_polymerase-Y"/>
</dbReference>
<dbReference type="NCBIfam" id="NF010731">
    <property type="entry name" value="PRK14133.1"/>
    <property type="match status" value="1"/>
</dbReference>
<dbReference type="Pfam" id="PF21999">
    <property type="entry name" value="IMS_HHH_1"/>
    <property type="match status" value="1"/>
</dbReference>
<evidence type="ECO:0000256" key="8">
    <source>
        <dbReference type="ARBA" id="ARBA00022705"/>
    </source>
</evidence>
<dbReference type="Gene3D" id="3.40.1170.60">
    <property type="match status" value="1"/>
</dbReference>
<dbReference type="FunFam" id="3.40.1170.60:FF:000001">
    <property type="entry name" value="DNA polymerase IV"/>
    <property type="match status" value="1"/>
</dbReference>
<sequence>MIIHIDMDAFFASVEQMDNPDLRGRPVIVGGSSDRGVVSTCSYEARTFGVHSAMPMVVARRLCPQAVIVRGRYQRYAELSHAIMSALKDFSPLVEPASVDEAYMDATGLERLFGPLEELVAGIKTRVVDVTGGLTCSVGAAPVKFLAKICSDVNKPDGVFILRQENMDAFLCALPVGRIPGVGKRTVQSLQDLGVRTVAQLRRFSPDFMERRFGKWGLALYERAQGRDSRKVETEREAKSESAECTFAEDTRDRDFLQRMLMAHAERVGSSLRRHGYRGRTITLKVKFCDFRQITRSRTLEEAVSATETIFETGCRLLAELPLPQPVRLIGLGVSGFDAPPGQLFLPGTGKAAGQKLDPQVEAKRQKLDAALDSLREKFGKQAVQRGRLFTLARQQDAPERVNNGKGDGVEQPPEDNGRKNQEETP</sequence>
<accession>A0AA94HSA1</accession>
<dbReference type="InterPro" id="IPR017961">
    <property type="entry name" value="DNA_pol_Y-fam_little_finger"/>
</dbReference>
<evidence type="ECO:0000313" key="19">
    <source>
        <dbReference type="EMBL" id="SFW40211.1"/>
    </source>
</evidence>
<evidence type="ECO:0000256" key="13">
    <source>
        <dbReference type="ARBA" id="ARBA00023125"/>
    </source>
</evidence>
<dbReference type="GO" id="GO:0006281">
    <property type="term" value="P:DNA repair"/>
    <property type="evidence" value="ECO:0007669"/>
    <property type="project" value="UniProtKB-UniRule"/>
</dbReference>
<evidence type="ECO:0000256" key="7">
    <source>
        <dbReference type="ARBA" id="ARBA00022695"/>
    </source>
</evidence>
<dbReference type="PANTHER" id="PTHR11076:SF33">
    <property type="entry name" value="DNA POLYMERASE KAPPA"/>
    <property type="match status" value="1"/>
</dbReference>
<comment type="similarity">
    <text evidence="2 16">Belongs to the DNA polymerase type-Y family.</text>
</comment>
<dbReference type="EMBL" id="FPIW01000015">
    <property type="protein sequence ID" value="SFW40211.1"/>
    <property type="molecule type" value="Genomic_DNA"/>
</dbReference>
<feature type="site" description="Substrate discrimination" evidence="16">
    <location>
        <position position="11"/>
    </location>
</feature>
<dbReference type="GO" id="GO:0003684">
    <property type="term" value="F:damaged DNA binding"/>
    <property type="evidence" value="ECO:0007669"/>
    <property type="project" value="InterPro"/>
</dbReference>
<comment type="subunit">
    <text evidence="3 16">Monomer.</text>
</comment>
<dbReference type="FunFam" id="3.30.1490.100:FF:000004">
    <property type="entry name" value="DNA polymerase IV"/>
    <property type="match status" value="1"/>
</dbReference>
<feature type="binding site" evidence="16">
    <location>
        <position position="6"/>
    </location>
    <ligand>
        <name>Mg(2+)</name>
        <dbReference type="ChEBI" id="CHEBI:18420"/>
    </ligand>
</feature>
<evidence type="ECO:0000256" key="3">
    <source>
        <dbReference type="ARBA" id="ARBA00011245"/>
    </source>
</evidence>
<feature type="region of interest" description="Disordered" evidence="17">
    <location>
        <begin position="390"/>
        <end position="426"/>
    </location>
</feature>
<evidence type="ECO:0000256" key="4">
    <source>
        <dbReference type="ARBA" id="ARBA00022457"/>
    </source>
</evidence>
<dbReference type="Gene3D" id="3.30.70.270">
    <property type="match status" value="1"/>
</dbReference>
<evidence type="ECO:0000256" key="16">
    <source>
        <dbReference type="HAMAP-Rule" id="MF_01113"/>
    </source>
</evidence>
<dbReference type="InterPro" id="IPR043502">
    <property type="entry name" value="DNA/RNA_pol_sf"/>
</dbReference>
<evidence type="ECO:0000256" key="6">
    <source>
        <dbReference type="ARBA" id="ARBA00022679"/>
    </source>
</evidence>
<keyword evidence="7 16" id="KW-0548">Nucleotidyltransferase</keyword>
<evidence type="ECO:0000256" key="9">
    <source>
        <dbReference type="ARBA" id="ARBA00022723"/>
    </source>
</evidence>